<evidence type="ECO:0008006" key="4">
    <source>
        <dbReference type="Google" id="ProtNLM"/>
    </source>
</evidence>
<dbReference type="STRING" id="1216932.CM240_2958"/>
<keyword evidence="1" id="KW-0472">Membrane</keyword>
<dbReference type="InterPro" id="IPR021359">
    <property type="entry name" value="DUF2812"/>
</dbReference>
<dbReference type="PATRIC" id="fig|1216932.3.peg.2924"/>
<evidence type="ECO:0000256" key="1">
    <source>
        <dbReference type="SAM" id="Phobius"/>
    </source>
</evidence>
<dbReference type="eggNOG" id="ENOG502ZCCA">
    <property type="taxonomic scope" value="Bacteria"/>
</dbReference>
<evidence type="ECO:0000313" key="3">
    <source>
        <dbReference type="Proteomes" id="UP000019426"/>
    </source>
</evidence>
<organism evidence="2 3">
    <name type="scientific">Clostridium bornimense</name>
    <dbReference type="NCBI Taxonomy" id="1216932"/>
    <lineage>
        <taxon>Bacteria</taxon>
        <taxon>Bacillati</taxon>
        <taxon>Bacillota</taxon>
        <taxon>Clostridia</taxon>
        <taxon>Eubacteriales</taxon>
        <taxon>Clostridiaceae</taxon>
        <taxon>Clostridium</taxon>
    </lineage>
</organism>
<dbReference type="AlphaFoldDB" id="W6SJZ8"/>
<dbReference type="Pfam" id="PF11193">
    <property type="entry name" value="DUF2812"/>
    <property type="match status" value="1"/>
</dbReference>
<dbReference type="KEGG" id="clt:CM240_2958"/>
<feature type="transmembrane region" description="Helical" evidence="1">
    <location>
        <begin position="68"/>
        <end position="85"/>
    </location>
</feature>
<proteinExistence type="predicted"/>
<dbReference type="EMBL" id="HG917869">
    <property type="protein sequence ID" value="CDM70075.1"/>
    <property type="molecule type" value="Genomic_DNA"/>
</dbReference>
<keyword evidence="1" id="KW-0812">Transmembrane</keyword>
<name>W6SJZ8_9CLOT</name>
<feature type="transmembrane region" description="Helical" evidence="1">
    <location>
        <begin position="129"/>
        <end position="147"/>
    </location>
</feature>
<dbReference type="Proteomes" id="UP000019426">
    <property type="component" value="Chromosome M2/40_rep2"/>
</dbReference>
<gene>
    <name evidence="2" type="ORF">CM240_2958</name>
</gene>
<reference evidence="2 3" key="1">
    <citation type="submission" date="2013-11" db="EMBL/GenBank/DDBJ databases">
        <title>Complete genome sequence of Clostridum sp. M2/40.</title>
        <authorList>
            <person name="Wibberg D."/>
            <person name="Puehler A."/>
            <person name="Schlueter A."/>
        </authorList>
    </citation>
    <scope>NUCLEOTIDE SEQUENCE [LARGE SCALE GENOMIC DNA]</scope>
    <source>
        <strain evidence="3">M2/40</strain>
    </source>
</reference>
<keyword evidence="3" id="KW-1185">Reference proteome</keyword>
<accession>W6SJZ8</accession>
<protein>
    <recommendedName>
        <fullName evidence="4">DUF2812 domain-containing protein</fullName>
    </recommendedName>
</protein>
<sequence length="161" mass="18887">MDITYRTFKTKKDFIDYCTLFEDSGWKHIAGSKSSGNQYFKKISDNCNDDIFSDDLSKAARYKRLSDFWITMTLCYFTIFISIISNNDINIKTIINPKALYYTPGLWEKSGLDFLGSFLFETPFALGRGFVWIVFPICIIIYIYFICKSSRLYKDSINKKY</sequence>
<dbReference type="HOGENOM" id="CLU_114876_0_0_9"/>
<keyword evidence="1" id="KW-1133">Transmembrane helix</keyword>
<evidence type="ECO:0000313" key="2">
    <source>
        <dbReference type="EMBL" id="CDM70075.1"/>
    </source>
</evidence>